<feature type="compositionally biased region" description="Basic residues" evidence="1">
    <location>
        <begin position="532"/>
        <end position="541"/>
    </location>
</feature>
<evidence type="ECO:0000256" key="1">
    <source>
        <dbReference type="SAM" id="MobiDB-lite"/>
    </source>
</evidence>
<evidence type="ECO:0000313" key="3">
    <source>
        <dbReference type="Proteomes" id="UP000053611"/>
    </source>
</evidence>
<organism evidence="2 3">
    <name type="scientific">Cutaneotrichosporon oleaginosum</name>
    <dbReference type="NCBI Taxonomy" id="879819"/>
    <lineage>
        <taxon>Eukaryota</taxon>
        <taxon>Fungi</taxon>
        <taxon>Dikarya</taxon>
        <taxon>Basidiomycota</taxon>
        <taxon>Agaricomycotina</taxon>
        <taxon>Tremellomycetes</taxon>
        <taxon>Trichosporonales</taxon>
        <taxon>Trichosporonaceae</taxon>
        <taxon>Cutaneotrichosporon</taxon>
    </lineage>
</organism>
<reference evidence="2 3" key="1">
    <citation type="submission" date="2015-03" db="EMBL/GenBank/DDBJ databases">
        <title>Genomics and transcriptomics of the oil-accumulating basidiomycete yeast T. oleaginosus allow insights into substrate utilization and the diverse evolutionary trajectories of mating systems in fungi.</title>
        <authorList>
            <consortium name="DOE Joint Genome Institute"/>
            <person name="Kourist R."/>
            <person name="Kracht O."/>
            <person name="Bracharz F."/>
            <person name="Lipzen A."/>
            <person name="Nolan M."/>
            <person name="Ohm R."/>
            <person name="Grigoriev I."/>
            <person name="Sun S."/>
            <person name="Heitman J."/>
            <person name="Bruck T."/>
            <person name="Nowrousian M."/>
        </authorList>
    </citation>
    <scope>NUCLEOTIDE SEQUENCE [LARGE SCALE GENOMIC DNA]</scope>
    <source>
        <strain evidence="2 3">IBC0246</strain>
    </source>
</reference>
<protein>
    <submittedName>
        <fullName evidence="2">Uncharacterized protein</fullName>
    </submittedName>
</protein>
<proteinExistence type="predicted"/>
<feature type="region of interest" description="Disordered" evidence="1">
    <location>
        <begin position="418"/>
        <end position="437"/>
    </location>
</feature>
<feature type="region of interest" description="Disordered" evidence="1">
    <location>
        <begin position="469"/>
        <end position="498"/>
    </location>
</feature>
<dbReference type="AlphaFoldDB" id="A0A0J1B6V5"/>
<feature type="region of interest" description="Disordered" evidence="1">
    <location>
        <begin position="517"/>
        <end position="541"/>
    </location>
</feature>
<dbReference type="Proteomes" id="UP000053611">
    <property type="component" value="Unassembled WGS sequence"/>
</dbReference>
<evidence type="ECO:0000313" key="2">
    <source>
        <dbReference type="EMBL" id="KLT43449.1"/>
    </source>
</evidence>
<dbReference type="EMBL" id="KQ087195">
    <property type="protein sequence ID" value="KLT43449.1"/>
    <property type="molecule type" value="Genomic_DNA"/>
</dbReference>
<sequence length="541" mass="59437">MSALARSALRVPRGAVRARLASPRPIPHAPSFPRTAISRLSTAAAPPSGPKWNARRLLIATAVSLVAFGSAGWGWHFVENLERSSAGSELSDPEHIDGMRSPATHHDNAKYPAVLHSALNEYKAAFDAGDYSAAEAVLRGVYAAAAAMPAESFTGILEGAVGKRRVAQELAGLLAEVVILQDRVVDAWIILRDEYDALGEAPFTTWPEGPVNTADTFLAALFLAKQLARKANLQLELEEPEPFPAPPPEKEEQRPKSWNEAVMYYYYAQAAGLLDLGLAHLAPEDRRVRHAYRPAEEGESLELLDVTQTPASQEESRQHTATTLRLLGGALHRDDQRALAAQYLQLAYKLCDPASPLANHLTLLGAALAQEQLAEVAFVSEYLHSKRAGKVARFTKAIRHLHSCLALLERSEELAAQLSDDERRGTSPSVDNDEAEHAAVVTPTRMQTFYHLAMYEAVSLYAGKTADPRRRATWTRRVGRSQTSTTSRRRPARRFCPSLQLPSTGVGVTSLKWPLRCSRRGGMSARGSPSRRSWRHPRRRA</sequence>
<dbReference type="GeneID" id="28987840"/>
<dbReference type="RefSeq" id="XP_018279940.1">
    <property type="nucleotide sequence ID" value="XM_018427237.1"/>
</dbReference>
<gene>
    <name evidence="2" type="ORF">CC85DRAFT_53075</name>
</gene>
<keyword evidence="3" id="KW-1185">Reference proteome</keyword>
<name>A0A0J1B6V5_9TREE</name>
<accession>A0A0J1B6V5</accession>